<reference evidence="11" key="1">
    <citation type="submission" date="2021-08" db="EMBL/GenBank/DDBJ databases">
        <title>WGS assembly of Ceratopteris richardii.</title>
        <authorList>
            <person name="Marchant D.B."/>
            <person name="Chen G."/>
            <person name="Jenkins J."/>
            <person name="Shu S."/>
            <person name="Leebens-Mack J."/>
            <person name="Grimwood J."/>
            <person name="Schmutz J."/>
            <person name="Soltis P."/>
            <person name="Soltis D."/>
            <person name="Chen Z.-H."/>
        </authorList>
    </citation>
    <scope>NUCLEOTIDE SEQUENCE</scope>
    <source>
        <strain evidence="11">Whitten #5841</strain>
        <tissue evidence="11">Leaf</tissue>
    </source>
</reference>
<dbReference type="InterPro" id="IPR006045">
    <property type="entry name" value="Cupin_1"/>
</dbReference>
<dbReference type="SMART" id="SM00835">
    <property type="entry name" value="Cupin_1"/>
    <property type="match status" value="1"/>
</dbReference>
<feature type="binding site" evidence="8">
    <location>
        <position position="111"/>
    </location>
    <ligand>
        <name>Mn(2+)</name>
        <dbReference type="ChEBI" id="CHEBI:29035"/>
    </ligand>
</feature>
<evidence type="ECO:0000256" key="7">
    <source>
        <dbReference type="PIRSR" id="PIRSR601929-1"/>
    </source>
</evidence>
<proteinExistence type="inferred from homology"/>
<dbReference type="EMBL" id="CM035429">
    <property type="protein sequence ID" value="KAH7300119.1"/>
    <property type="molecule type" value="Genomic_DNA"/>
</dbReference>
<feature type="binding site" evidence="7">
    <location>
        <position position="106"/>
    </location>
    <ligand>
        <name>oxalate</name>
        <dbReference type="ChEBI" id="CHEBI:30623"/>
    </ligand>
</feature>
<dbReference type="Proteomes" id="UP000825935">
    <property type="component" value="Chromosome 24"/>
</dbReference>
<evidence type="ECO:0000259" key="10">
    <source>
        <dbReference type="SMART" id="SM00835"/>
    </source>
</evidence>
<evidence type="ECO:0000256" key="2">
    <source>
        <dbReference type="ARBA" id="ARBA00007456"/>
    </source>
</evidence>
<dbReference type="InterPro" id="IPR011051">
    <property type="entry name" value="RmlC_Cupin_sf"/>
</dbReference>
<keyword evidence="4 9" id="KW-0964">Secreted</keyword>
<feature type="domain" description="Cupin type-1" evidence="10">
    <location>
        <begin position="65"/>
        <end position="183"/>
    </location>
</feature>
<dbReference type="InterPro" id="IPR019780">
    <property type="entry name" value="Germin_Mn-BS"/>
</dbReference>
<dbReference type="GO" id="GO:0048046">
    <property type="term" value="C:apoplast"/>
    <property type="evidence" value="ECO:0007669"/>
    <property type="project" value="UniProtKB-SubCell"/>
</dbReference>
<feature type="binding site" evidence="8">
    <location>
        <position position="109"/>
    </location>
    <ligand>
        <name>Mn(2+)</name>
        <dbReference type="ChEBI" id="CHEBI:29035"/>
    </ligand>
</feature>
<feature type="binding site" evidence="7">
    <location>
        <position position="116"/>
    </location>
    <ligand>
        <name>oxalate</name>
        <dbReference type="ChEBI" id="CHEBI:30623"/>
    </ligand>
</feature>
<dbReference type="PROSITE" id="PS00725">
    <property type="entry name" value="GERMIN"/>
    <property type="match status" value="1"/>
</dbReference>
<feature type="binding site" evidence="8">
    <location>
        <position position="155"/>
    </location>
    <ligand>
        <name>Mn(2+)</name>
        <dbReference type="ChEBI" id="CHEBI:29035"/>
    </ligand>
</feature>
<evidence type="ECO:0000256" key="5">
    <source>
        <dbReference type="ARBA" id="ARBA00022723"/>
    </source>
</evidence>
<dbReference type="Pfam" id="PF00190">
    <property type="entry name" value="Cupin_1"/>
    <property type="match status" value="1"/>
</dbReference>
<dbReference type="PANTHER" id="PTHR31238">
    <property type="entry name" value="GERMIN-LIKE PROTEIN SUBFAMILY 3 MEMBER 3"/>
    <property type="match status" value="1"/>
</dbReference>
<dbReference type="Gene3D" id="2.60.120.10">
    <property type="entry name" value="Jelly Rolls"/>
    <property type="match status" value="1"/>
</dbReference>
<feature type="binding site" evidence="7">
    <location>
        <position position="111"/>
    </location>
    <ligand>
        <name>oxalate</name>
        <dbReference type="ChEBI" id="CHEBI:30623"/>
    </ligand>
</feature>
<evidence type="ECO:0000256" key="4">
    <source>
        <dbReference type="ARBA" id="ARBA00022525"/>
    </source>
</evidence>
<accession>A0A8T2RUB5</accession>
<evidence type="ECO:0000256" key="6">
    <source>
        <dbReference type="ARBA" id="ARBA00023211"/>
    </source>
</evidence>
<comment type="subcellular location">
    <subcellularLocation>
        <location evidence="1 9">Secreted</location>
        <location evidence="1 9">Extracellular space</location>
        <location evidence="1 9">Apoplast</location>
    </subcellularLocation>
</comment>
<keyword evidence="3 9" id="KW-0052">Apoplast</keyword>
<dbReference type="OrthoDB" id="1546383at2759"/>
<organism evidence="11 12">
    <name type="scientific">Ceratopteris richardii</name>
    <name type="common">Triangle waterfern</name>
    <dbReference type="NCBI Taxonomy" id="49495"/>
    <lineage>
        <taxon>Eukaryota</taxon>
        <taxon>Viridiplantae</taxon>
        <taxon>Streptophyta</taxon>
        <taxon>Embryophyta</taxon>
        <taxon>Tracheophyta</taxon>
        <taxon>Polypodiopsida</taxon>
        <taxon>Polypodiidae</taxon>
        <taxon>Polypodiales</taxon>
        <taxon>Pteridineae</taxon>
        <taxon>Pteridaceae</taxon>
        <taxon>Parkerioideae</taxon>
        <taxon>Ceratopteris</taxon>
    </lineage>
</organism>
<dbReference type="InterPro" id="IPR001929">
    <property type="entry name" value="Germin"/>
</dbReference>
<dbReference type="CDD" id="cd02241">
    <property type="entry name" value="cupin_OxOx"/>
    <property type="match status" value="1"/>
</dbReference>
<keyword evidence="6 7" id="KW-0464">Manganese</keyword>
<keyword evidence="12" id="KW-1185">Reference proteome</keyword>
<comment type="similarity">
    <text evidence="2 9">Belongs to the germin family.</text>
</comment>
<name>A0A8T2RUB5_CERRI</name>
<dbReference type="InterPro" id="IPR014710">
    <property type="entry name" value="RmlC-like_jellyroll"/>
</dbReference>
<dbReference type="PRINTS" id="PR00325">
    <property type="entry name" value="GERMIN"/>
</dbReference>
<sequence length="184" mass="20395">MCVCEREREHIFEEAEMNGAMVCLLLLLVRTTWQWQEVRGETGGAERVVIELHHSCEYKSDYLVSNAGFRDGLESSTKMADESIFKALRGQGVAMARTDFGPNGFNPPHKHPGALEVLYVMDGTLRVGFVGSNETILEQRLSTGDLFVFPPDIVHYQLNMNSNSSAMAISAFNSSNPGTSQIAY</sequence>
<keyword evidence="5 7" id="KW-0479">Metal-binding</keyword>
<evidence type="ECO:0000313" key="12">
    <source>
        <dbReference type="Proteomes" id="UP000825935"/>
    </source>
</evidence>
<comment type="caution">
    <text evidence="11">The sequence shown here is derived from an EMBL/GenBank/DDBJ whole genome shotgun (WGS) entry which is preliminary data.</text>
</comment>
<dbReference type="GO" id="GO:0030145">
    <property type="term" value="F:manganese ion binding"/>
    <property type="evidence" value="ECO:0007669"/>
    <property type="project" value="UniProtKB-UniRule"/>
</dbReference>
<feature type="binding site" evidence="8">
    <location>
        <position position="116"/>
    </location>
    <ligand>
        <name>Mn(2+)</name>
        <dbReference type="ChEBI" id="CHEBI:29035"/>
    </ligand>
</feature>
<dbReference type="AlphaFoldDB" id="A0A8T2RUB5"/>
<dbReference type="SUPFAM" id="SSF51182">
    <property type="entry name" value="RmlC-like cupins"/>
    <property type="match status" value="1"/>
</dbReference>
<protein>
    <recommendedName>
        <fullName evidence="9">Germin-like protein</fullName>
    </recommendedName>
</protein>
<evidence type="ECO:0000256" key="1">
    <source>
        <dbReference type="ARBA" id="ARBA00004271"/>
    </source>
</evidence>
<gene>
    <name evidence="11" type="ORF">KP509_24G045300</name>
</gene>
<evidence type="ECO:0000256" key="9">
    <source>
        <dbReference type="RuleBase" id="RU366015"/>
    </source>
</evidence>
<evidence type="ECO:0000256" key="8">
    <source>
        <dbReference type="PIRSR" id="PIRSR601929-2"/>
    </source>
</evidence>
<evidence type="ECO:0000313" key="11">
    <source>
        <dbReference type="EMBL" id="KAH7300119.1"/>
    </source>
</evidence>
<evidence type="ECO:0000256" key="3">
    <source>
        <dbReference type="ARBA" id="ARBA00022523"/>
    </source>
</evidence>